<evidence type="ECO:0000256" key="6">
    <source>
        <dbReference type="PROSITE-ProRule" id="PRU00433"/>
    </source>
</evidence>
<dbReference type="Proteomes" id="UP001162802">
    <property type="component" value="Unassembled WGS sequence"/>
</dbReference>
<proteinExistence type="predicted"/>
<dbReference type="SUPFAM" id="SSF46626">
    <property type="entry name" value="Cytochrome c"/>
    <property type="match status" value="1"/>
</dbReference>
<keyword evidence="9" id="KW-1185">Reference proteome</keyword>
<gene>
    <name evidence="8" type="ORF">MTR65_12995</name>
</gene>
<dbReference type="Pfam" id="PF03150">
    <property type="entry name" value="CCP_MauG"/>
    <property type="match status" value="1"/>
</dbReference>
<dbReference type="InterPro" id="IPR036909">
    <property type="entry name" value="Cyt_c-like_dom_sf"/>
</dbReference>
<comment type="subcellular location">
    <subcellularLocation>
        <location evidence="1">Cell envelope</location>
    </subcellularLocation>
</comment>
<keyword evidence="3 6" id="KW-0479">Metal-binding</keyword>
<dbReference type="PROSITE" id="PS51007">
    <property type="entry name" value="CYTC"/>
    <property type="match status" value="1"/>
</dbReference>
<evidence type="ECO:0000256" key="1">
    <source>
        <dbReference type="ARBA" id="ARBA00004196"/>
    </source>
</evidence>
<evidence type="ECO:0000259" key="7">
    <source>
        <dbReference type="PROSITE" id="PS51007"/>
    </source>
</evidence>
<evidence type="ECO:0000313" key="9">
    <source>
        <dbReference type="Proteomes" id="UP001162802"/>
    </source>
</evidence>
<evidence type="ECO:0000256" key="4">
    <source>
        <dbReference type="ARBA" id="ARBA00023002"/>
    </source>
</evidence>
<feature type="domain" description="Cytochrome c" evidence="7">
    <location>
        <begin position="52"/>
        <end position="157"/>
    </location>
</feature>
<evidence type="ECO:0000313" key="8">
    <source>
        <dbReference type="EMBL" id="MCJ1961605.1"/>
    </source>
</evidence>
<keyword evidence="4" id="KW-0560">Oxidoreductase</keyword>
<protein>
    <recommendedName>
        <fullName evidence="7">Cytochrome c domain-containing protein</fullName>
    </recommendedName>
</protein>
<dbReference type="Gene3D" id="1.10.760.10">
    <property type="entry name" value="Cytochrome c-like domain"/>
    <property type="match status" value="1"/>
</dbReference>
<keyword evidence="5 6" id="KW-0408">Iron</keyword>
<comment type="caution">
    <text evidence="8">The sequence shown here is derived from an EMBL/GenBank/DDBJ whole genome shotgun (WGS) entry which is preliminary data.</text>
</comment>
<organism evidence="8 9">
    <name type="scientific">Novosphingobium mangrovi</name>
    <name type="common">ex Hu et al. 2023</name>
    <dbReference type="NCBI Taxonomy" id="2930094"/>
    <lineage>
        <taxon>Bacteria</taxon>
        <taxon>Pseudomonadati</taxon>
        <taxon>Pseudomonadota</taxon>
        <taxon>Alphaproteobacteria</taxon>
        <taxon>Sphingomonadales</taxon>
        <taxon>Sphingomonadaceae</taxon>
        <taxon>Novosphingobium</taxon>
    </lineage>
</organism>
<evidence type="ECO:0000256" key="3">
    <source>
        <dbReference type="ARBA" id="ARBA00022723"/>
    </source>
</evidence>
<evidence type="ECO:0000256" key="2">
    <source>
        <dbReference type="ARBA" id="ARBA00022617"/>
    </source>
</evidence>
<dbReference type="RefSeq" id="WP_243800871.1">
    <property type="nucleotide sequence ID" value="NZ_JALHAT010000023.1"/>
</dbReference>
<dbReference type="InterPro" id="IPR051395">
    <property type="entry name" value="Cytochrome_c_Peroxidase/MauG"/>
</dbReference>
<dbReference type="PANTHER" id="PTHR30600">
    <property type="entry name" value="CYTOCHROME C PEROXIDASE-RELATED"/>
    <property type="match status" value="1"/>
</dbReference>
<name>A0ABT0AEI7_9SPHN</name>
<reference evidence="8" key="1">
    <citation type="submission" date="2022-03" db="EMBL/GenBank/DDBJ databases">
        <title>Identification of a novel bacterium isolated from mangrove sediments.</title>
        <authorList>
            <person name="Pan X."/>
        </authorList>
    </citation>
    <scope>NUCLEOTIDE SEQUENCE</scope>
    <source>
        <strain evidence="8">B2637</strain>
    </source>
</reference>
<dbReference type="InterPro" id="IPR009056">
    <property type="entry name" value="Cyt_c-like_dom"/>
</dbReference>
<sequence>MFKAAFPEKHEGREVITYARVAQALAAFEDTLVSEGSLWDQWRAGRSEALSPAARTGAGIFTQDCASCHAGDNLTNTNYHRIAAMRPEDPGLQEITGRTQDAGRFRTAPLRNVAVTAPYLHDGSAPELASAIARHRPVPSYSAQDMDRLTALLASLTDEGFLTNPRFALPQTACGARL</sequence>
<keyword evidence="2 6" id="KW-0349">Heme</keyword>
<evidence type="ECO:0000256" key="5">
    <source>
        <dbReference type="ARBA" id="ARBA00023004"/>
    </source>
</evidence>
<dbReference type="InterPro" id="IPR004852">
    <property type="entry name" value="Di-haem_cyt_c_peroxidsae"/>
</dbReference>
<accession>A0ABT0AEI7</accession>
<dbReference type="EMBL" id="JALHAT010000023">
    <property type="protein sequence ID" value="MCJ1961605.1"/>
    <property type="molecule type" value="Genomic_DNA"/>
</dbReference>